<proteinExistence type="predicted"/>
<evidence type="ECO:0000313" key="1">
    <source>
        <dbReference type="EMBL" id="SCM66543.1"/>
    </source>
</evidence>
<evidence type="ECO:0000313" key="2">
    <source>
        <dbReference type="Proteomes" id="UP000184085"/>
    </source>
</evidence>
<accession>A0A1M4MVS3</accession>
<reference evidence="2" key="1">
    <citation type="submission" date="2016-09" db="EMBL/GenBank/DDBJ databases">
        <authorList>
            <person name="Wibberg D."/>
        </authorList>
    </citation>
    <scope>NUCLEOTIDE SEQUENCE [LARGE SCALE GENOMIC DNA]</scope>
</reference>
<keyword evidence="2" id="KW-1185">Reference proteome</keyword>
<sequence>MPHQTDIQEETGLTSAILDHLALHGATPGPGETDLRPQPQPDEVDLAMATLFDTTTGLLTGSQLEDNLEEMLWSLTSIFHRRLIHVQKLLDDNEFEVRESLAIQDGSEVASVELERLQMIGLKLRDHRDAFEQMRDLAVYHFAAATGSPWLPRTGSKVSHRGLTSAVVDRQPDLSLGQAPQRDRGALH</sequence>
<dbReference type="AlphaFoldDB" id="A0A1M4MVS3"/>
<dbReference type="EMBL" id="FMJB01000026">
    <property type="protein sequence ID" value="SCM66543.1"/>
    <property type="molecule type" value="Genomic_DNA"/>
</dbReference>
<name>A0A1M4MVS3_9RHOB</name>
<protein>
    <submittedName>
        <fullName evidence="1">Uncharacterized protein</fullName>
    </submittedName>
</protein>
<gene>
    <name evidence="1" type="ORF">KARMA_0721</name>
</gene>
<dbReference type="Proteomes" id="UP000184085">
    <property type="component" value="Unassembled WGS sequence"/>
</dbReference>
<organism evidence="1 2">
    <name type="scientific">Donghicola eburneus</name>
    <dbReference type="NCBI Taxonomy" id="393278"/>
    <lineage>
        <taxon>Bacteria</taxon>
        <taxon>Pseudomonadati</taxon>
        <taxon>Pseudomonadota</taxon>
        <taxon>Alphaproteobacteria</taxon>
        <taxon>Rhodobacterales</taxon>
        <taxon>Roseobacteraceae</taxon>
        <taxon>Donghicola</taxon>
    </lineage>
</organism>